<evidence type="ECO:0008006" key="3">
    <source>
        <dbReference type="Google" id="ProtNLM"/>
    </source>
</evidence>
<comment type="caution">
    <text evidence="1">The sequence shown here is derived from an EMBL/GenBank/DDBJ whole genome shotgun (WGS) entry which is preliminary data.</text>
</comment>
<evidence type="ECO:0000313" key="1">
    <source>
        <dbReference type="EMBL" id="KAF9619441.1"/>
    </source>
</evidence>
<gene>
    <name evidence="1" type="ORF">IFM89_007016</name>
</gene>
<dbReference type="EMBL" id="JADFTS010000002">
    <property type="protein sequence ID" value="KAF9619441.1"/>
    <property type="molecule type" value="Genomic_DNA"/>
</dbReference>
<keyword evidence="2" id="KW-1185">Reference proteome</keyword>
<dbReference type="OrthoDB" id="626202at2759"/>
<name>A0A835IK71_9MAGN</name>
<sequence length="162" mass="18642">MGCFAFSSIRYPVKHVYVCNPAEKEYVQIEWPKGGDRDQKLASAFDPFCHPVDELSNLKIVSVSKEEYRRFLFQVYSSKTKEWRVLGIFQCDYDCDRLRCGLSQVVFVAGVVRVGETFLLPLMWKQSRSTLLSYLFGGGGDIHLRAFMKFPLGSLKTVFILF</sequence>
<reference evidence="1 2" key="1">
    <citation type="submission" date="2020-10" db="EMBL/GenBank/DDBJ databases">
        <title>The Coptis chinensis genome and diversification of protoberbering-type alkaloids.</title>
        <authorList>
            <person name="Wang B."/>
            <person name="Shu S."/>
            <person name="Song C."/>
            <person name="Liu Y."/>
        </authorList>
    </citation>
    <scope>NUCLEOTIDE SEQUENCE [LARGE SCALE GENOMIC DNA]</scope>
    <source>
        <strain evidence="1">HL-2020</strain>
        <tissue evidence="1">Leaf</tissue>
    </source>
</reference>
<protein>
    <recommendedName>
        <fullName evidence="3">F-box protein</fullName>
    </recommendedName>
</protein>
<dbReference type="Proteomes" id="UP000631114">
    <property type="component" value="Unassembled WGS sequence"/>
</dbReference>
<dbReference type="AlphaFoldDB" id="A0A835IK71"/>
<accession>A0A835IK71</accession>
<evidence type="ECO:0000313" key="2">
    <source>
        <dbReference type="Proteomes" id="UP000631114"/>
    </source>
</evidence>
<proteinExistence type="predicted"/>
<organism evidence="1 2">
    <name type="scientific">Coptis chinensis</name>
    <dbReference type="NCBI Taxonomy" id="261450"/>
    <lineage>
        <taxon>Eukaryota</taxon>
        <taxon>Viridiplantae</taxon>
        <taxon>Streptophyta</taxon>
        <taxon>Embryophyta</taxon>
        <taxon>Tracheophyta</taxon>
        <taxon>Spermatophyta</taxon>
        <taxon>Magnoliopsida</taxon>
        <taxon>Ranunculales</taxon>
        <taxon>Ranunculaceae</taxon>
        <taxon>Coptidoideae</taxon>
        <taxon>Coptis</taxon>
    </lineage>
</organism>